<accession>A0A9D1Z6I1</accession>
<dbReference type="Proteomes" id="UP000886824">
    <property type="component" value="Unassembled WGS sequence"/>
</dbReference>
<dbReference type="EMBL" id="DXCX01000031">
    <property type="protein sequence ID" value="HIY72936.1"/>
    <property type="molecule type" value="Genomic_DNA"/>
</dbReference>
<sequence>MTIGEEIRRIRLQKGLKQKDLAALAGVPTITLQQYERGVTKQPKLEQLQKIAAALEIPISFFIDTDIEDRVRQEHIERIETELGGFTLQEGVDPAKIAERAEELRQQNHLHRPILDHDEINQRIAEAEQELKAYVESLCFDPEMPAEDYPARIRYITSFVEKNADMLKLAMPGSRMLPDDIKAAERIRTSGKSGDKK</sequence>
<proteinExistence type="predicted"/>
<keyword evidence="1" id="KW-0238">DNA-binding</keyword>
<dbReference type="SUPFAM" id="SSF47413">
    <property type="entry name" value="lambda repressor-like DNA-binding domains"/>
    <property type="match status" value="1"/>
</dbReference>
<organism evidence="3 4">
    <name type="scientific">Candidatus Intestinimonas merdavium</name>
    <dbReference type="NCBI Taxonomy" id="2838622"/>
    <lineage>
        <taxon>Bacteria</taxon>
        <taxon>Bacillati</taxon>
        <taxon>Bacillota</taxon>
        <taxon>Clostridia</taxon>
        <taxon>Eubacteriales</taxon>
        <taxon>Intestinimonas</taxon>
    </lineage>
</organism>
<dbReference type="PROSITE" id="PS50943">
    <property type="entry name" value="HTH_CROC1"/>
    <property type="match status" value="1"/>
</dbReference>
<dbReference type="InterPro" id="IPR010982">
    <property type="entry name" value="Lambda_DNA-bd_dom_sf"/>
</dbReference>
<dbReference type="PANTHER" id="PTHR46797">
    <property type="entry name" value="HTH-TYPE TRANSCRIPTIONAL REGULATOR"/>
    <property type="match status" value="1"/>
</dbReference>
<dbReference type="GO" id="GO:0003700">
    <property type="term" value="F:DNA-binding transcription factor activity"/>
    <property type="evidence" value="ECO:0007669"/>
    <property type="project" value="TreeGrafter"/>
</dbReference>
<gene>
    <name evidence="3" type="ORF">H9826_03010</name>
</gene>
<dbReference type="InterPro" id="IPR050807">
    <property type="entry name" value="TransReg_Diox_bact_type"/>
</dbReference>
<dbReference type="GO" id="GO:0003677">
    <property type="term" value="F:DNA binding"/>
    <property type="evidence" value="ECO:0007669"/>
    <property type="project" value="UniProtKB-KW"/>
</dbReference>
<dbReference type="Pfam" id="PF01381">
    <property type="entry name" value="HTH_3"/>
    <property type="match status" value="1"/>
</dbReference>
<protein>
    <submittedName>
        <fullName evidence="3">Helix-turn-helix transcriptional regulator</fullName>
    </submittedName>
</protein>
<name>A0A9D1Z6I1_9FIRM</name>
<evidence type="ECO:0000259" key="2">
    <source>
        <dbReference type="PROSITE" id="PS50943"/>
    </source>
</evidence>
<evidence type="ECO:0000313" key="4">
    <source>
        <dbReference type="Proteomes" id="UP000886824"/>
    </source>
</evidence>
<dbReference type="SMART" id="SM00530">
    <property type="entry name" value="HTH_XRE"/>
    <property type="match status" value="1"/>
</dbReference>
<evidence type="ECO:0000256" key="1">
    <source>
        <dbReference type="ARBA" id="ARBA00023125"/>
    </source>
</evidence>
<dbReference type="AlphaFoldDB" id="A0A9D1Z6I1"/>
<dbReference type="InterPro" id="IPR001387">
    <property type="entry name" value="Cro/C1-type_HTH"/>
</dbReference>
<comment type="caution">
    <text evidence="3">The sequence shown here is derived from an EMBL/GenBank/DDBJ whole genome shotgun (WGS) entry which is preliminary data.</text>
</comment>
<evidence type="ECO:0000313" key="3">
    <source>
        <dbReference type="EMBL" id="HIY72936.1"/>
    </source>
</evidence>
<dbReference type="Gene3D" id="1.10.260.40">
    <property type="entry name" value="lambda repressor-like DNA-binding domains"/>
    <property type="match status" value="1"/>
</dbReference>
<reference evidence="3" key="1">
    <citation type="journal article" date="2021" name="PeerJ">
        <title>Extensive microbial diversity within the chicken gut microbiome revealed by metagenomics and culture.</title>
        <authorList>
            <person name="Gilroy R."/>
            <person name="Ravi A."/>
            <person name="Getino M."/>
            <person name="Pursley I."/>
            <person name="Horton D.L."/>
            <person name="Alikhan N.F."/>
            <person name="Baker D."/>
            <person name="Gharbi K."/>
            <person name="Hall N."/>
            <person name="Watson M."/>
            <person name="Adriaenssens E.M."/>
            <person name="Foster-Nyarko E."/>
            <person name="Jarju S."/>
            <person name="Secka A."/>
            <person name="Antonio M."/>
            <person name="Oren A."/>
            <person name="Chaudhuri R.R."/>
            <person name="La Ragione R."/>
            <person name="Hildebrand F."/>
            <person name="Pallen M.J."/>
        </authorList>
    </citation>
    <scope>NUCLEOTIDE SEQUENCE</scope>
    <source>
        <strain evidence="3">CHK33-7979</strain>
    </source>
</reference>
<dbReference type="PANTHER" id="PTHR46797:SF1">
    <property type="entry name" value="METHYLPHOSPHONATE SYNTHASE"/>
    <property type="match status" value="1"/>
</dbReference>
<feature type="domain" description="HTH cro/C1-type" evidence="2">
    <location>
        <begin position="7"/>
        <end position="62"/>
    </location>
</feature>
<dbReference type="GO" id="GO:0005829">
    <property type="term" value="C:cytosol"/>
    <property type="evidence" value="ECO:0007669"/>
    <property type="project" value="TreeGrafter"/>
</dbReference>
<dbReference type="CDD" id="cd00093">
    <property type="entry name" value="HTH_XRE"/>
    <property type="match status" value="1"/>
</dbReference>
<reference evidence="3" key="2">
    <citation type="submission" date="2021-04" db="EMBL/GenBank/DDBJ databases">
        <authorList>
            <person name="Gilroy R."/>
        </authorList>
    </citation>
    <scope>NUCLEOTIDE SEQUENCE</scope>
    <source>
        <strain evidence="3">CHK33-7979</strain>
    </source>
</reference>